<comment type="caution">
    <text evidence="2">The sequence shown here is derived from an EMBL/GenBank/DDBJ whole genome shotgun (WGS) entry which is preliminary data.</text>
</comment>
<protein>
    <submittedName>
        <fullName evidence="2">Uncharacterized protein</fullName>
    </submittedName>
</protein>
<gene>
    <name evidence="2" type="ORF">BS47DRAFT_1352882</name>
</gene>
<dbReference type="Proteomes" id="UP000886523">
    <property type="component" value="Unassembled WGS sequence"/>
</dbReference>
<accession>A0A9P6AI95</accession>
<dbReference type="AlphaFoldDB" id="A0A9P6AI95"/>
<name>A0A9P6AI95_9AGAM</name>
<reference evidence="2" key="1">
    <citation type="journal article" date="2020" name="Nat. Commun.">
        <title>Large-scale genome sequencing of mycorrhizal fungi provides insights into the early evolution of symbiotic traits.</title>
        <authorList>
            <person name="Miyauchi S."/>
            <person name="Kiss E."/>
            <person name="Kuo A."/>
            <person name="Drula E."/>
            <person name="Kohler A."/>
            <person name="Sanchez-Garcia M."/>
            <person name="Morin E."/>
            <person name="Andreopoulos B."/>
            <person name="Barry K.W."/>
            <person name="Bonito G."/>
            <person name="Buee M."/>
            <person name="Carver A."/>
            <person name="Chen C."/>
            <person name="Cichocki N."/>
            <person name="Clum A."/>
            <person name="Culley D."/>
            <person name="Crous P.W."/>
            <person name="Fauchery L."/>
            <person name="Girlanda M."/>
            <person name="Hayes R.D."/>
            <person name="Keri Z."/>
            <person name="LaButti K."/>
            <person name="Lipzen A."/>
            <person name="Lombard V."/>
            <person name="Magnuson J."/>
            <person name="Maillard F."/>
            <person name="Murat C."/>
            <person name="Nolan M."/>
            <person name="Ohm R.A."/>
            <person name="Pangilinan J."/>
            <person name="Pereira M.F."/>
            <person name="Perotto S."/>
            <person name="Peter M."/>
            <person name="Pfister S."/>
            <person name="Riley R."/>
            <person name="Sitrit Y."/>
            <person name="Stielow J.B."/>
            <person name="Szollosi G."/>
            <person name="Zifcakova L."/>
            <person name="Stursova M."/>
            <person name="Spatafora J.W."/>
            <person name="Tedersoo L."/>
            <person name="Vaario L.M."/>
            <person name="Yamada A."/>
            <person name="Yan M."/>
            <person name="Wang P."/>
            <person name="Xu J."/>
            <person name="Bruns T."/>
            <person name="Baldrian P."/>
            <person name="Vilgalys R."/>
            <person name="Dunand C."/>
            <person name="Henrissat B."/>
            <person name="Grigoriev I.V."/>
            <person name="Hibbett D."/>
            <person name="Nagy L.G."/>
            <person name="Martin F.M."/>
        </authorList>
    </citation>
    <scope>NUCLEOTIDE SEQUENCE</scope>
    <source>
        <strain evidence="2">UP504</strain>
    </source>
</reference>
<keyword evidence="1" id="KW-1133">Transmembrane helix</keyword>
<sequence length="82" mass="8774">MTLGSFKWDGGGAWVRGFHGSGSSIGVHGGDLDIWLAAHDIIKTSTIVLLVCMTEFGVSLWYLLLLGIYQSMWAQLAVSGCA</sequence>
<evidence type="ECO:0000313" key="3">
    <source>
        <dbReference type="Proteomes" id="UP000886523"/>
    </source>
</evidence>
<keyword evidence="1" id="KW-0812">Transmembrane</keyword>
<evidence type="ECO:0000256" key="1">
    <source>
        <dbReference type="SAM" id="Phobius"/>
    </source>
</evidence>
<feature type="transmembrane region" description="Helical" evidence="1">
    <location>
        <begin position="47"/>
        <end position="69"/>
    </location>
</feature>
<organism evidence="2 3">
    <name type="scientific">Hydnum rufescens UP504</name>
    <dbReference type="NCBI Taxonomy" id="1448309"/>
    <lineage>
        <taxon>Eukaryota</taxon>
        <taxon>Fungi</taxon>
        <taxon>Dikarya</taxon>
        <taxon>Basidiomycota</taxon>
        <taxon>Agaricomycotina</taxon>
        <taxon>Agaricomycetes</taxon>
        <taxon>Cantharellales</taxon>
        <taxon>Hydnaceae</taxon>
        <taxon>Hydnum</taxon>
    </lineage>
</organism>
<keyword evidence="1" id="KW-0472">Membrane</keyword>
<proteinExistence type="predicted"/>
<keyword evidence="3" id="KW-1185">Reference proteome</keyword>
<evidence type="ECO:0000313" key="2">
    <source>
        <dbReference type="EMBL" id="KAF9506298.1"/>
    </source>
</evidence>
<dbReference type="EMBL" id="MU129116">
    <property type="protein sequence ID" value="KAF9506298.1"/>
    <property type="molecule type" value="Genomic_DNA"/>
</dbReference>